<accession>A0ABT8RIM1</accession>
<protein>
    <submittedName>
        <fullName evidence="2">Uncharacterized protein</fullName>
    </submittedName>
</protein>
<evidence type="ECO:0000256" key="1">
    <source>
        <dbReference type="SAM" id="SignalP"/>
    </source>
</evidence>
<dbReference type="EMBL" id="JAUKPO010000132">
    <property type="protein sequence ID" value="MDO1451949.1"/>
    <property type="molecule type" value="Genomic_DNA"/>
</dbReference>
<evidence type="ECO:0000313" key="3">
    <source>
        <dbReference type="Proteomes" id="UP001168528"/>
    </source>
</evidence>
<keyword evidence="3" id="KW-1185">Reference proteome</keyword>
<feature type="signal peptide" evidence="1">
    <location>
        <begin position="1"/>
        <end position="23"/>
    </location>
</feature>
<organism evidence="2 3">
    <name type="scientific">Rhodocytophaga aerolata</name>
    <dbReference type="NCBI Taxonomy" id="455078"/>
    <lineage>
        <taxon>Bacteria</taxon>
        <taxon>Pseudomonadati</taxon>
        <taxon>Bacteroidota</taxon>
        <taxon>Cytophagia</taxon>
        <taxon>Cytophagales</taxon>
        <taxon>Rhodocytophagaceae</taxon>
        <taxon>Rhodocytophaga</taxon>
    </lineage>
</organism>
<gene>
    <name evidence="2" type="ORF">Q0590_37115</name>
</gene>
<feature type="chain" id="PRO_5046077217" evidence="1">
    <location>
        <begin position="24"/>
        <end position="245"/>
    </location>
</feature>
<dbReference type="Proteomes" id="UP001168528">
    <property type="component" value="Unassembled WGS sequence"/>
</dbReference>
<evidence type="ECO:0000313" key="2">
    <source>
        <dbReference type="EMBL" id="MDO1451949.1"/>
    </source>
</evidence>
<name>A0ABT8RIM1_9BACT</name>
<dbReference type="RefSeq" id="WP_302042743.1">
    <property type="nucleotide sequence ID" value="NZ_JAUKPO010000132.1"/>
</dbReference>
<reference evidence="2" key="1">
    <citation type="submission" date="2023-07" db="EMBL/GenBank/DDBJ databases">
        <title>The genome sequence of Rhodocytophaga aerolata KACC 12507.</title>
        <authorList>
            <person name="Zhang X."/>
        </authorList>
    </citation>
    <scope>NUCLEOTIDE SEQUENCE</scope>
    <source>
        <strain evidence="2">KACC 12507</strain>
    </source>
</reference>
<comment type="caution">
    <text evidence="2">The sequence shown here is derived from an EMBL/GenBank/DDBJ whole genome shotgun (WGS) entry which is preliminary data.</text>
</comment>
<sequence length="245" mass="26753">MKSIKIYFLQAAMVSLCALPACQNDELGSLSPAASRNSNNTAVLNPPPPDDLIPNGGVIIPPSSVIKHEYPQVTSWLVTWNNPLPDYRYSLAGIFSTVDGSFHSVHSLNQSNKSSWANTAKADMYLFPGNVEALKNASYLLHGASAPATQFKPSSLTLVEFINALQSKQGFFQQQFENSPDEATPIQPYNYDGEADYYDSGDIYLFKTGRTPAVYGAIRIVDATNVWTGTVPRTIQIVVQKSNAI</sequence>
<proteinExistence type="predicted"/>
<keyword evidence="1" id="KW-0732">Signal</keyword>